<dbReference type="Proteomes" id="UP000077202">
    <property type="component" value="Unassembled WGS sequence"/>
</dbReference>
<evidence type="ECO:0000313" key="3">
    <source>
        <dbReference type="Proteomes" id="UP000077202"/>
    </source>
</evidence>
<gene>
    <name evidence="2" type="ORF">AXG93_3884s1520</name>
</gene>
<sequence length="198" mass="21852">MGLAWPSGAHQDDCRRACRDSEIVNGRHQLTSSRRGAPGGMHGVRGHSRNQNSGCKELKQQQQKRVWRVIWANSHGSSAELRGSAQAVGESLCCKFSSTLWSHALLVDDIHLSSWHPGWFPMRAKTTVNIMRGRSSEWNLIPPFRIRVRLRELSPQTIPLQAEISTGCGLWGAYKHGGPPAGLGKFLGNGKPGIDKSR</sequence>
<evidence type="ECO:0000256" key="1">
    <source>
        <dbReference type="SAM" id="MobiDB-lite"/>
    </source>
</evidence>
<dbReference type="EMBL" id="LVLJ01001430">
    <property type="protein sequence ID" value="OAE29756.1"/>
    <property type="molecule type" value="Genomic_DNA"/>
</dbReference>
<protein>
    <submittedName>
        <fullName evidence="2">Uncharacterized protein</fullName>
    </submittedName>
</protein>
<name>A0A176WCB2_MARPO</name>
<feature type="region of interest" description="Disordered" evidence="1">
    <location>
        <begin position="27"/>
        <end position="58"/>
    </location>
</feature>
<reference evidence="2" key="1">
    <citation type="submission" date="2016-03" db="EMBL/GenBank/DDBJ databases">
        <title>Mechanisms controlling the formation of the plant cell surface in tip-growing cells are functionally conserved among land plants.</title>
        <authorList>
            <person name="Honkanen S."/>
            <person name="Jones V.A."/>
            <person name="Morieri G."/>
            <person name="Champion C."/>
            <person name="Hetherington A.J."/>
            <person name="Kelly S."/>
            <person name="Saint-Marcoux D."/>
            <person name="Proust H."/>
            <person name="Prescott H."/>
            <person name="Dolan L."/>
        </authorList>
    </citation>
    <scope>NUCLEOTIDE SEQUENCE [LARGE SCALE GENOMIC DNA]</scope>
    <source>
        <tissue evidence="2">Whole gametophyte</tissue>
    </source>
</reference>
<organism evidence="2 3">
    <name type="scientific">Marchantia polymorpha subsp. ruderalis</name>
    <dbReference type="NCBI Taxonomy" id="1480154"/>
    <lineage>
        <taxon>Eukaryota</taxon>
        <taxon>Viridiplantae</taxon>
        <taxon>Streptophyta</taxon>
        <taxon>Embryophyta</taxon>
        <taxon>Marchantiophyta</taxon>
        <taxon>Marchantiopsida</taxon>
        <taxon>Marchantiidae</taxon>
        <taxon>Marchantiales</taxon>
        <taxon>Marchantiaceae</taxon>
        <taxon>Marchantia</taxon>
    </lineage>
</organism>
<accession>A0A176WCB2</accession>
<evidence type="ECO:0000313" key="2">
    <source>
        <dbReference type="EMBL" id="OAE29756.1"/>
    </source>
</evidence>
<keyword evidence="3" id="KW-1185">Reference proteome</keyword>
<comment type="caution">
    <text evidence="2">The sequence shown here is derived from an EMBL/GenBank/DDBJ whole genome shotgun (WGS) entry which is preliminary data.</text>
</comment>
<proteinExistence type="predicted"/>
<feature type="compositionally biased region" description="Polar residues" evidence="1">
    <location>
        <begin position="49"/>
        <end position="58"/>
    </location>
</feature>
<dbReference type="AlphaFoldDB" id="A0A176WCB2"/>